<gene>
    <name evidence="1" type="ORF">EY643_01720</name>
</gene>
<dbReference type="PANTHER" id="PTHR31362">
    <property type="entry name" value="GLYCOSYLTRANSFERASE STELLO1-RELATED"/>
    <property type="match status" value="1"/>
</dbReference>
<dbReference type="AlphaFoldDB" id="A0A5P9NGZ1"/>
<keyword evidence="2" id="KW-1185">Reference proteome</keyword>
<evidence type="ECO:0000313" key="2">
    <source>
        <dbReference type="Proteomes" id="UP000326287"/>
    </source>
</evidence>
<accession>A0A5P9NGZ1</accession>
<dbReference type="EMBL" id="CP036422">
    <property type="protein sequence ID" value="QFU74474.1"/>
    <property type="molecule type" value="Genomic_DNA"/>
</dbReference>
<proteinExistence type="predicted"/>
<dbReference type="Proteomes" id="UP000326287">
    <property type="component" value="Chromosome"/>
</dbReference>
<dbReference type="RefSeq" id="WP_152660586.1">
    <property type="nucleotide sequence ID" value="NZ_CP036422.1"/>
</dbReference>
<dbReference type="KEGG" id="halc:EY643_01720"/>
<dbReference type="OrthoDB" id="5593708at2"/>
<sequence>MKNVGFACTTIFPDAPAVKHNISHWLDAGFGPMSFAMDRKSGELDATHPDVDIVSFGSEPRSTYERLCPWDSYSRKNLSFARLSNMSIDYIFETDDDNFLYPEKLRQLESSIAPLFSSLGELAKSDQSNVFQSIYDVPNNIWARGYPLQWLEEPDQPANGSESCETAGVIQFLVDGNPDVDAIYRLVFGNDIDLSSDGLESPTYIFKRFHPFNSQATMWPRCYFPLMYLPSSCEFRMTDIYRGYIAQYILYHHSSAVVYSPALVRQERNEHRIYRDFFGEHTGYVEVLTLLETLNNLDLAADSSPAESIRTAYARLTEVGIFDKTELILLDAYLESLA</sequence>
<evidence type="ECO:0000313" key="1">
    <source>
        <dbReference type="EMBL" id="QFU74474.1"/>
    </source>
</evidence>
<protein>
    <submittedName>
        <fullName evidence="1">DUF288 domain-containing protein</fullName>
    </submittedName>
</protein>
<dbReference type="PANTHER" id="PTHR31362:SF0">
    <property type="entry name" value="EXOSTOSIN DOMAIN-CONTAINING PROTEIN-RELATED"/>
    <property type="match status" value="1"/>
</dbReference>
<dbReference type="InterPro" id="IPR005049">
    <property type="entry name" value="STL-like"/>
</dbReference>
<organism evidence="1 2">
    <name type="scientific">Halioglobus maricola</name>
    <dbReference type="NCBI Taxonomy" id="2601894"/>
    <lineage>
        <taxon>Bacteria</taxon>
        <taxon>Pseudomonadati</taxon>
        <taxon>Pseudomonadota</taxon>
        <taxon>Gammaproteobacteria</taxon>
        <taxon>Cellvibrionales</taxon>
        <taxon>Halieaceae</taxon>
        <taxon>Halioglobus</taxon>
    </lineage>
</organism>
<reference evidence="1 2" key="1">
    <citation type="submission" date="2019-02" db="EMBL/GenBank/DDBJ databases">
        <authorList>
            <person name="Li S.-H."/>
        </authorList>
    </citation>
    <scope>NUCLEOTIDE SEQUENCE [LARGE SCALE GENOMIC DNA]</scope>
    <source>
        <strain evidence="1 2">IMCC14385</strain>
    </source>
</reference>
<dbReference type="Pfam" id="PF03385">
    <property type="entry name" value="STELLO"/>
    <property type="match status" value="1"/>
</dbReference>
<name>A0A5P9NGZ1_9GAMM</name>